<dbReference type="AlphaFoldDB" id="A0A4Q1CB36"/>
<name>A0A4Q1CB36_9BACT</name>
<evidence type="ECO:0000313" key="5">
    <source>
        <dbReference type="Proteomes" id="UP000290218"/>
    </source>
</evidence>
<feature type="domain" description="FAD dependent oxidoreductase" evidence="3">
    <location>
        <begin position="7"/>
        <end position="401"/>
    </location>
</feature>
<gene>
    <name evidence="4" type="ORF">ESB00_09985</name>
</gene>
<dbReference type="PANTHER" id="PTHR13847:SF289">
    <property type="entry name" value="GLYCINE OXIDASE"/>
    <property type="match status" value="1"/>
</dbReference>
<organism evidence="4 5">
    <name type="scientific">Oleiharenicola lentus</name>
    <dbReference type="NCBI Taxonomy" id="2508720"/>
    <lineage>
        <taxon>Bacteria</taxon>
        <taxon>Pseudomonadati</taxon>
        <taxon>Verrucomicrobiota</taxon>
        <taxon>Opitutia</taxon>
        <taxon>Opitutales</taxon>
        <taxon>Opitutaceae</taxon>
        <taxon>Oleiharenicola</taxon>
    </lineage>
</organism>
<keyword evidence="2" id="KW-0812">Transmembrane</keyword>
<evidence type="ECO:0000256" key="2">
    <source>
        <dbReference type="SAM" id="Phobius"/>
    </source>
</evidence>
<dbReference type="GO" id="GO:0005737">
    <property type="term" value="C:cytoplasm"/>
    <property type="evidence" value="ECO:0007669"/>
    <property type="project" value="TreeGrafter"/>
</dbReference>
<protein>
    <submittedName>
        <fullName evidence="4">FAD-dependent oxidoreductase</fullName>
    </submittedName>
</protein>
<reference evidence="4 5" key="1">
    <citation type="submission" date="2019-01" db="EMBL/GenBank/DDBJ databases">
        <title>Lacunisphaera sp. strain TWA-58.</title>
        <authorList>
            <person name="Chen W.-M."/>
        </authorList>
    </citation>
    <scope>NUCLEOTIDE SEQUENCE [LARGE SCALE GENOMIC DNA]</scope>
    <source>
        <strain evidence="4 5">TWA-58</strain>
    </source>
</reference>
<accession>A0A4Q1CB36</accession>
<dbReference type="Proteomes" id="UP000290218">
    <property type="component" value="Unassembled WGS sequence"/>
</dbReference>
<evidence type="ECO:0000256" key="1">
    <source>
        <dbReference type="ARBA" id="ARBA00023002"/>
    </source>
</evidence>
<dbReference type="RefSeq" id="WP_129047544.1">
    <property type="nucleotide sequence ID" value="NZ_SDHX01000001.1"/>
</dbReference>
<sequence length="421" mass="45695">MRTAKSAIICGGGIVGLCTAYYLAREGLAVTVVERQSGPGHDHCALGSAGYVSPSHVIPLAAPGMVWKGLKWMMDSRSPFYIQPRLDTELMRWGWLFWRASNRRHVARAAPLLRDLCLQSRALYEELDDLTGDRSGFRKDGLLNLCRTQESLDDEANGLARVANELGVEAQVLNSTQTAALGLGVKLDIAGSVYFPIDAHLTPAKFCAALSGLLAEMGVRFRWNTTIFGWRVVGQRVSAAQTTSGDLIADEFVLTGGSWSGGMAAGLGLRLPMQAGKGYSLTLPAPRFRVTKPFILKERRVAVTPMGNTLRFGGTMEIAGHNDRVRPERVEQIIAAVNAYLPEFSAADFAGVRPWFGYRPVSPDGLPYIGRFGQYRNLATACGHAMLGVTLAPGAGRLLAEVICERKPSVDLTLLNPDRYA</sequence>
<keyword evidence="2" id="KW-1133">Transmembrane helix</keyword>
<dbReference type="SUPFAM" id="SSF54373">
    <property type="entry name" value="FAD-linked reductases, C-terminal domain"/>
    <property type="match status" value="1"/>
</dbReference>
<dbReference type="Gene3D" id="3.30.9.10">
    <property type="entry name" value="D-Amino Acid Oxidase, subunit A, domain 2"/>
    <property type="match status" value="1"/>
</dbReference>
<evidence type="ECO:0000259" key="3">
    <source>
        <dbReference type="Pfam" id="PF01266"/>
    </source>
</evidence>
<feature type="transmembrane region" description="Helical" evidence="2">
    <location>
        <begin position="7"/>
        <end position="24"/>
    </location>
</feature>
<keyword evidence="5" id="KW-1185">Reference proteome</keyword>
<evidence type="ECO:0000313" key="4">
    <source>
        <dbReference type="EMBL" id="RXK56178.1"/>
    </source>
</evidence>
<dbReference type="EMBL" id="SDHX01000001">
    <property type="protein sequence ID" value="RXK56178.1"/>
    <property type="molecule type" value="Genomic_DNA"/>
</dbReference>
<keyword evidence="1" id="KW-0560">Oxidoreductase</keyword>
<dbReference type="SUPFAM" id="SSF51905">
    <property type="entry name" value="FAD/NAD(P)-binding domain"/>
    <property type="match status" value="1"/>
</dbReference>
<dbReference type="InterPro" id="IPR036188">
    <property type="entry name" value="FAD/NAD-bd_sf"/>
</dbReference>
<dbReference type="OrthoDB" id="9794226at2"/>
<proteinExistence type="predicted"/>
<dbReference type="PANTHER" id="PTHR13847">
    <property type="entry name" value="SARCOSINE DEHYDROGENASE-RELATED"/>
    <property type="match status" value="1"/>
</dbReference>
<keyword evidence="2" id="KW-0472">Membrane</keyword>
<dbReference type="Pfam" id="PF01266">
    <property type="entry name" value="DAO"/>
    <property type="match status" value="1"/>
</dbReference>
<comment type="caution">
    <text evidence="4">The sequence shown here is derived from an EMBL/GenBank/DDBJ whole genome shotgun (WGS) entry which is preliminary data.</text>
</comment>
<dbReference type="Gene3D" id="3.50.50.60">
    <property type="entry name" value="FAD/NAD(P)-binding domain"/>
    <property type="match status" value="2"/>
</dbReference>
<dbReference type="InterPro" id="IPR006076">
    <property type="entry name" value="FAD-dep_OxRdtase"/>
</dbReference>
<dbReference type="GO" id="GO:0016491">
    <property type="term" value="F:oxidoreductase activity"/>
    <property type="evidence" value="ECO:0007669"/>
    <property type="project" value="UniProtKB-KW"/>
</dbReference>